<keyword evidence="4" id="KW-0378">Hydrolase</keyword>
<protein>
    <recommendedName>
        <fullName evidence="3">beta-N-acetylhexosaminidase</fullName>
        <ecNumber evidence="3">3.2.1.52</ecNumber>
    </recommendedName>
</protein>
<dbReference type="EMBL" id="LNQM01000001">
    <property type="protein sequence ID" value="KSU79357.1"/>
    <property type="molecule type" value="Genomic_DNA"/>
</dbReference>
<name>A0A0V8IXA8_9MICC</name>
<keyword evidence="5" id="KW-0326">Glycosidase</keyword>
<dbReference type="GO" id="GO:0009254">
    <property type="term" value="P:peptidoglycan turnover"/>
    <property type="evidence" value="ECO:0007669"/>
    <property type="project" value="TreeGrafter"/>
</dbReference>
<dbReference type="Proteomes" id="UP000053199">
    <property type="component" value="Unassembled WGS sequence"/>
</dbReference>
<dbReference type="GO" id="GO:0005975">
    <property type="term" value="P:carbohydrate metabolic process"/>
    <property type="evidence" value="ECO:0007669"/>
    <property type="project" value="InterPro"/>
</dbReference>
<dbReference type="SUPFAM" id="SSF51445">
    <property type="entry name" value="(Trans)glycosidases"/>
    <property type="match status" value="1"/>
</dbReference>
<dbReference type="AlphaFoldDB" id="A0A0V8IXA8"/>
<dbReference type="InterPro" id="IPR036962">
    <property type="entry name" value="Glyco_hydro_3_N_sf"/>
</dbReference>
<comment type="caution">
    <text evidence="7">The sequence shown here is derived from an EMBL/GenBank/DDBJ whole genome shotgun (WGS) entry which is preliminary data.</text>
</comment>
<dbReference type="PANTHER" id="PTHR30480:SF13">
    <property type="entry name" value="BETA-HEXOSAMINIDASE"/>
    <property type="match status" value="1"/>
</dbReference>
<proteinExistence type="inferred from homology"/>
<dbReference type="Pfam" id="PF00933">
    <property type="entry name" value="Glyco_hydro_3"/>
    <property type="match status" value="1"/>
</dbReference>
<accession>A0A0V8IXA8</accession>
<dbReference type="GO" id="GO:0004563">
    <property type="term" value="F:beta-N-acetylhexosaminidase activity"/>
    <property type="evidence" value="ECO:0007669"/>
    <property type="project" value="UniProtKB-EC"/>
</dbReference>
<organism evidence="7 8">
    <name type="scientific">Pseudarthrobacter enclensis</name>
    <dbReference type="NCBI Taxonomy" id="993070"/>
    <lineage>
        <taxon>Bacteria</taxon>
        <taxon>Bacillati</taxon>
        <taxon>Actinomycetota</taxon>
        <taxon>Actinomycetes</taxon>
        <taxon>Micrococcales</taxon>
        <taxon>Micrococcaceae</taxon>
        <taxon>Pseudarthrobacter</taxon>
    </lineage>
</organism>
<comment type="similarity">
    <text evidence="2">Belongs to the glycosyl hydrolase 3 family.</text>
</comment>
<evidence type="ECO:0000256" key="5">
    <source>
        <dbReference type="ARBA" id="ARBA00023295"/>
    </source>
</evidence>
<dbReference type="InterPro" id="IPR017853">
    <property type="entry name" value="GH"/>
</dbReference>
<dbReference type="STRING" id="993070.AS031_02685"/>
<evidence type="ECO:0000259" key="6">
    <source>
        <dbReference type="Pfam" id="PF00933"/>
    </source>
</evidence>
<dbReference type="InterPro" id="IPR001764">
    <property type="entry name" value="Glyco_hydro_3_N"/>
</dbReference>
<evidence type="ECO:0000256" key="1">
    <source>
        <dbReference type="ARBA" id="ARBA00001231"/>
    </source>
</evidence>
<dbReference type="RefSeq" id="WP_058266955.1">
    <property type="nucleotide sequence ID" value="NZ_FMAZ01000001.1"/>
</dbReference>
<feature type="domain" description="Glycoside hydrolase family 3 N-terminal" evidence="6">
    <location>
        <begin position="4"/>
        <end position="326"/>
    </location>
</feature>
<evidence type="ECO:0000313" key="8">
    <source>
        <dbReference type="Proteomes" id="UP000053199"/>
    </source>
</evidence>
<sequence>MTPEEKAGQVLLPSFAGQQVEAQAAAIERLHLAGSIIMGDNVPRDPQGKVDLASMTAINQRLSEATAADGSPWPGIVAVDQEGGIVARLGAPLTVWPSPMSYGAAGNTTLTRDAGQGLAGELAPLGFNLDFAPDADVTVGPGDPTIGARSMSGDPAAAAAHSVAFSQGMLAAGVLPTVKHFPGHGSVTADSHISLPVQNAGVEELKGRDWQPFRAAIGAGVPMVMTGHIAVPALEPGVPASLSAKTYAELRGLGFKGVAVTDALNMGAITKQYPAGSAAVAALAAGADLLLMPADAAQAHAAIVQAVTSGTLPKERLDEAATRVATMMVWQGRQARLAAPAGSAAPVSAKVSAAAVTVVAGNCSGPLVPGAVRVAGGGPGDKERFEAAAARAGLQVGSGPLVSLIGYGGAPAGGDVAVTLDAPWPLQGSTAPVKVALYGRSDAAFDALAAVLAGKAPAPGKLPAAVGPYPAGTGCP</sequence>
<evidence type="ECO:0000256" key="2">
    <source>
        <dbReference type="ARBA" id="ARBA00005336"/>
    </source>
</evidence>
<evidence type="ECO:0000256" key="4">
    <source>
        <dbReference type="ARBA" id="ARBA00022801"/>
    </source>
</evidence>
<dbReference type="Gene3D" id="3.20.20.300">
    <property type="entry name" value="Glycoside hydrolase, family 3, N-terminal domain"/>
    <property type="match status" value="1"/>
</dbReference>
<dbReference type="PANTHER" id="PTHR30480">
    <property type="entry name" value="BETA-HEXOSAMINIDASE-RELATED"/>
    <property type="match status" value="1"/>
</dbReference>
<evidence type="ECO:0000256" key="3">
    <source>
        <dbReference type="ARBA" id="ARBA00012663"/>
    </source>
</evidence>
<comment type="catalytic activity">
    <reaction evidence="1">
        <text>Hydrolysis of terminal non-reducing N-acetyl-D-hexosamine residues in N-acetyl-beta-D-hexosaminides.</text>
        <dbReference type="EC" id="3.2.1.52"/>
    </reaction>
</comment>
<dbReference type="OrthoDB" id="9805821at2"/>
<keyword evidence="8" id="KW-1185">Reference proteome</keyword>
<dbReference type="EC" id="3.2.1.52" evidence="3"/>
<dbReference type="InterPro" id="IPR050226">
    <property type="entry name" value="NagZ_Beta-hexosaminidase"/>
</dbReference>
<reference evidence="7 8" key="1">
    <citation type="journal article" date="2014" name="Arch. Microbiol.">
        <title>Arthrobacter enclensis sp. nov., isolated from sediment sample.</title>
        <authorList>
            <person name="Dastager S.G."/>
            <person name="Liu Q."/>
            <person name="Tang S.K."/>
            <person name="Krishnamurthi S."/>
            <person name="Lee J.C."/>
            <person name="Li W.J."/>
        </authorList>
    </citation>
    <scope>NUCLEOTIDE SEQUENCE [LARGE SCALE GENOMIC DNA]</scope>
    <source>
        <strain evidence="7 8">NIO-1008</strain>
    </source>
</reference>
<evidence type="ECO:0000313" key="7">
    <source>
        <dbReference type="EMBL" id="KSU79357.1"/>
    </source>
</evidence>
<gene>
    <name evidence="7" type="ORF">AS031_02685</name>
</gene>